<feature type="region of interest" description="Disordered" evidence="1">
    <location>
        <begin position="869"/>
        <end position="921"/>
    </location>
</feature>
<feature type="compositionally biased region" description="Polar residues" evidence="1">
    <location>
        <begin position="163"/>
        <end position="174"/>
    </location>
</feature>
<feature type="compositionally biased region" description="Polar residues" evidence="1">
    <location>
        <begin position="899"/>
        <end position="921"/>
    </location>
</feature>
<sequence>MRYKNLVSANTNSLWFFSECDENTCAHGTELVEIGSPPGNRTCFLSPHRWVKDIYNNRTDALKFCDNSVDNNKIESVRSTLREKHEEFHNLFPRYVGLCPCQCSCKCRDSKSWLRIRECPSDLSYDYYDFCSFSVTRINTTRGRLRRCYYTRENVTTKDIEQTPHNLAVPSTTPNEKKSPDKKETSKQPASLEATTVTSLQPLFQKKSTSAFVESEAHTPTTPQFNTDAISVNITGCGTSQSVQPKSAKSLSGLANYTSHLVRTSLSVSLSSLSFKSYREILNTAFTSPSTGTSVVADETPQDVHRPTQTNLGFDATYTAFIDGNTEEYSKTANYLSTYLPITSEPTSVLTTNRWRTARKNWRTSLSITVDQSTFLESVTTSAQKTLYPNSLSGSAKQNSGSMKATLNSESSTAPEYFSSQSRTSTESNIATVLPIATISTNSHLLTKITGAVSEKRPLTHSEKYSTSNYLSLLHAASSTDSWKAAEVTSQTNPSHDSVISNGAADPATITALRVNVSEHSPRMGMTAPIVSHSSTLILTRTNARYANKSTEEAVHSVSQEEGTNISGGIAPTSTGDFTTESSTVARSPRTDPNYPGGIAPTSTGDFTRTATSELSIFRTHVSTDEPTMTAYAMSFTLNSLTSAMSTNAIRESTYSVSVIPASSTWTTGEHRLTTKLHRTGTARESTFKEHSDQQTAKNALVASTEKVAIKTTTEQVAQKSSIANSGMETSTETTYELLNPISTTSLRATQQQNYTGVFENQTTTESITAAASSSTITTKETTQPDQQRMTKNALAASTEKVATETTAEQVAQRSSTANSEMETSTKSTYELLGPMSTTSLYATQQQNYTDVLVHQTTTESIIAPASSSTITTVETTQPDKQATTKKALAATTGKVATETTAEQVAQRSSTANSEMETSTKSTYELLGPMSTTSLYATQQQNYTDVFVHQTTTESITAAASSSTITTVETTQPDNQTTTKKALAAPTEKDATMTITVQISPKSPVQKSSTEEEEKQAAQETAIRALSMMTTDTFPTAYFNSTTIPWLIMLSNPITAFISGNFSTSQLEEIISSSNIDEKQKSTSSQEYWTNENDAVDSTTAGKPFFTTPILSIAVVTSVNDQVQNQNSTRKVEESSVSLSRTDVGDLKPIVSSVTYAPTSITQWIPSVEASSVGHNDTLSFTASGFHDETTREEEFSSE</sequence>
<dbReference type="AlphaFoldDB" id="A0A0D6L803"/>
<evidence type="ECO:0000313" key="3">
    <source>
        <dbReference type="Proteomes" id="UP000054495"/>
    </source>
</evidence>
<dbReference type="Proteomes" id="UP000054495">
    <property type="component" value="Unassembled WGS sequence"/>
</dbReference>
<evidence type="ECO:0000256" key="1">
    <source>
        <dbReference type="SAM" id="MobiDB-lite"/>
    </source>
</evidence>
<organism evidence="2 3">
    <name type="scientific">Ancylostoma ceylanicum</name>
    <dbReference type="NCBI Taxonomy" id="53326"/>
    <lineage>
        <taxon>Eukaryota</taxon>
        <taxon>Metazoa</taxon>
        <taxon>Ecdysozoa</taxon>
        <taxon>Nematoda</taxon>
        <taxon>Chromadorea</taxon>
        <taxon>Rhabditida</taxon>
        <taxon>Rhabditina</taxon>
        <taxon>Rhabditomorpha</taxon>
        <taxon>Strongyloidea</taxon>
        <taxon>Ancylostomatidae</taxon>
        <taxon>Ancylostomatinae</taxon>
        <taxon>Ancylostoma</taxon>
    </lineage>
</organism>
<reference evidence="2 3" key="1">
    <citation type="submission" date="2013-05" db="EMBL/GenBank/DDBJ databases">
        <title>Draft genome of the parasitic nematode Anyclostoma ceylanicum.</title>
        <authorList>
            <person name="Mitreva M."/>
        </authorList>
    </citation>
    <scope>NUCLEOTIDE SEQUENCE [LARGE SCALE GENOMIC DNA]</scope>
</reference>
<feature type="region of interest" description="Disordered" evidence="1">
    <location>
        <begin position="389"/>
        <end position="424"/>
    </location>
</feature>
<feature type="region of interest" description="Disordered" evidence="1">
    <location>
        <begin position="553"/>
        <end position="607"/>
    </location>
</feature>
<keyword evidence="3" id="KW-1185">Reference proteome</keyword>
<name>A0A0D6L803_9BILA</name>
<feature type="compositionally biased region" description="Polar residues" evidence="1">
    <location>
        <begin position="557"/>
        <end position="586"/>
    </location>
</feature>
<feature type="compositionally biased region" description="Basic and acidic residues" evidence="1">
    <location>
        <begin position="175"/>
        <end position="186"/>
    </location>
</feature>
<evidence type="ECO:0000313" key="2">
    <source>
        <dbReference type="EMBL" id="EPB67118.1"/>
    </source>
</evidence>
<proteinExistence type="predicted"/>
<feature type="compositionally biased region" description="Low complexity" evidence="1">
    <location>
        <begin position="881"/>
        <end position="898"/>
    </location>
</feature>
<feature type="region of interest" description="Disordered" evidence="1">
    <location>
        <begin position="159"/>
        <end position="193"/>
    </location>
</feature>
<protein>
    <submittedName>
        <fullName evidence="2">Uncharacterized protein</fullName>
    </submittedName>
</protein>
<dbReference type="EMBL" id="KE125775">
    <property type="protein sequence ID" value="EPB67118.1"/>
    <property type="molecule type" value="Genomic_DNA"/>
</dbReference>
<gene>
    <name evidence="2" type="ORF">ANCCEY_13791</name>
</gene>
<feature type="region of interest" description="Disordered" evidence="1">
    <location>
        <begin position="769"/>
        <end position="827"/>
    </location>
</feature>
<feature type="compositionally biased region" description="Low complexity" evidence="1">
    <location>
        <begin position="769"/>
        <end position="782"/>
    </location>
</feature>
<feature type="compositionally biased region" description="Polar residues" evidence="1">
    <location>
        <begin position="804"/>
        <end position="827"/>
    </location>
</feature>
<accession>A0A0D6L803</accession>